<reference evidence="2 3" key="1">
    <citation type="submission" date="2023-11" db="EMBL/GenBank/DDBJ databases">
        <title>Analysis of the Genomes of Mucilaginibacter gossypii cycad 4 and M. sabulilitoris SNA2: microbes with the potential for plant growth promotion.</title>
        <authorList>
            <person name="Hirsch A.M."/>
            <person name="Humm E."/>
            <person name="Rubbi M."/>
            <person name="Del Vecchio G."/>
            <person name="Ha S.M."/>
            <person name="Pellegrini M."/>
            <person name="Gunsalus R.P."/>
        </authorList>
    </citation>
    <scope>NUCLEOTIDE SEQUENCE [LARGE SCALE GENOMIC DNA]</scope>
    <source>
        <strain evidence="2 3">SNA2</strain>
    </source>
</reference>
<evidence type="ECO:0000313" key="3">
    <source>
        <dbReference type="Proteomes" id="UP001324380"/>
    </source>
</evidence>
<gene>
    <name evidence="2" type="ORF">SNE25_31430</name>
</gene>
<feature type="signal peptide" evidence="1">
    <location>
        <begin position="1"/>
        <end position="19"/>
    </location>
</feature>
<protein>
    <submittedName>
        <fullName evidence="2">DUF6786 family protein</fullName>
    </submittedName>
</protein>
<accession>A0ABZ0TLY0</accession>
<name>A0ABZ0TLY0_9SPHI</name>
<evidence type="ECO:0000256" key="1">
    <source>
        <dbReference type="SAM" id="SignalP"/>
    </source>
</evidence>
<dbReference type="InterPro" id="IPR046713">
    <property type="entry name" value="DUF6786"/>
</dbReference>
<sequence length="406" mass="44268">MRRTVNLLFFALLMTGLNACDTKTAPATAEGTFGHDLEFLKKKDSVIVLTSSDGNGQVIVSPKYQAKVFTSTADGLGGKSFGWINYKTFDAKELDAHMNAYGGEDRLWLGPEGGRFSLFFKPGTKMEFDNWHTPPAIDNESWSLTSSTGKKASLTKSTQMQNYAGTTLNIKLQRDIEILEPADIKQLLGIDDAGSTVKSVGFSTTNTIINSGNTVWDKVSGAPCLWSLDMFTPSPKTVIVVPYQDKATGKIATTNYFGEIAKDRIAYKNGVLLFKADGKSRGKLGIPPNRAKNMTGSYDDANQVLTITLFDLNSKADYLNQEWKPDTEPFTGDAVNAYNDGPLANGSQMGPFYEIESVSPAAFLKPGESLAHKHSVFHFTGDKDTLNKIALKTLGISINDITTTFK</sequence>
<keyword evidence="1" id="KW-0732">Signal</keyword>
<dbReference type="Pfam" id="PF20583">
    <property type="entry name" value="DUF6786"/>
    <property type="match status" value="1"/>
</dbReference>
<organism evidence="2 3">
    <name type="scientific">Mucilaginibacter sabulilitoris</name>
    <dbReference type="NCBI Taxonomy" id="1173583"/>
    <lineage>
        <taxon>Bacteria</taxon>
        <taxon>Pseudomonadati</taxon>
        <taxon>Bacteroidota</taxon>
        <taxon>Sphingobacteriia</taxon>
        <taxon>Sphingobacteriales</taxon>
        <taxon>Sphingobacteriaceae</taxon>
        <taxon>Mucilaginibacter</taxon>
    </lineage>
</organism>
<feature type="chain" id="PRO_5045820164" evidence="1">
    <location>
        <begin position="20"/>
        <end position="406"/>
    </location>
</feature>
<dbReference type="RefSeq" id="WP_321562964.1">
    <property type="nucleotide sequence ID" value="NZ_CP139558.1"/>
</dbReference>
<dbReference type="EMBL" id="CP139558">
    <property type="protein sequence ID" value="WPU93834.1"/>
    <property type="molecule type" value="Genomic_DNA"/>
</dbReference>
<evidence type="ECO:0000313" key="2">
    <source>
        <dbReference type="EMBL" id="WPU93834.1"/>
    </source>
</evidence>
<dbReference type="Proteomes" id="UP001324380">
    <property type="component" value="Chromosome"/>
</dbReference>
<proteinExistence type="predicted"/>
<keyword evidence="3" id="KW-1185">Reference proteome</keyword>